<evidence type="ECO:0000256" key="1">
    <source>
        <dbReference type="SAM" id="SignalP"/>
    </source>
</evidence>
<sequence length="288" mass="32493">MKIILNFCFVFILAVFCNSETIKNVDEVVKDSRKSLTSEIAKINVTKFANSSNEDRNSINTTTKYNVELTNSNNKIYTDNTTKNAGNKLINLNVTSLNLSNATSSINYKKNEMSSMLRRSTKLPIINRGEIKNLSDYSGNNNVEILSGKEVTFMQYLNGKQINVARKTNQILFGHGNEKNDKMKIDEISQYLATEKPAVAMHVDDIVKKELDTFVTTIDCYRKISKTKQNSTNLSCLQNIDISKSSIVKKVEVTKQNNTKLYGGISNLKFTFLDKGNSFEVAYEILKV</sequence>
<dbReference type="AlphaFoldDB" id="A0A0K0EHP2"/>
<organism evidence="3">
    <name type="scientific">Strongyloides stercoralis</name>
    <name type="common">Threadworm</name>
    <dbReference type="NCBI Taxonomy" id="6248"/>
    <lineage>
        <taxon>Eukaryota</taxon>
        <taxon>Metazoa</taxon>
        <taxon>Ecdysozoa</taxon>
        <taxon>Nematoda</taxon>
        <taxon>Chromadorea</taxon>
        <taxon>Rhabditida</taxon>
        <taxon>Tylenchina</taxon>
        <taxon>Panagrolaimomorpha</taxon>
        <taxon>Strongyloidoidea</taxon>
        <taxon>Strongyloididae</taxon>
        <taxon>Strongyloides</taxon>
    </lineage>
</organism>
<protein>
    <submittedName>
        <fullName evidence="3">Lipoprotein</fullName>
    </submittedName>
</protein>
<evidence type="ECO:0000313" key="3">
    <source>
        <dbReference type="WBParaSite" id="SSTP_0000899600.1"/>
    </source>
</evidence>
<dbReference type="Proteomes" id="UP000035681">
    <property type="component" value="Unplaced"/>
</dbReference>
<dbReference type="WBParaSite" id="TCONS_00002645.p1">
    <property type="protein sequence ID" value="TCONS_00002645.p1"/>
    <property type="gene ID" value="XLOC_002477"/>
</dbReference>
<reference evidence="3" key="1">
    <citation type="submission" date="2015-08" db="UniProtKB">
        <authorList>
            <consortium name="WormBaseParasite"/>
        </authorList>
    </citation>
    <scope>IDENTIFICATION</scope>
</reference>
<feature type="chain" id="PRO_5005328058" evidence="1">
    <location>
        <begin position="20"/>
        <end position="288"/>
    </location>
</feature>
<keyword evidence="2" id="KW-1185">Reference proteome</keyword>
<accession>A0A0K0EHP2</accession>
<feature type="signal peptide" evidence="1">
    <location>
        <begin position="1"/>
        <end position="19"/>
    </location>
</feature>
<name>A0A0K0EHP2_STRER</name>
<proteinExistence type="predicted"/>
<evidence type="ECO:0000313" key="2">
    <source>
        <dbReference type="Proteomes" id="UP000035681"/>
    </source>
</evidence>
<keyword evidence="1" id="KW-0732">Signal</keyword>
<dbReference type="WBParaSite" id="SSTP_0000899600.1">
    <property type="protein sequence ID" value="SSTP_0000899600.1"/>
    <property type="gene ID" value="SSTP_0000899600"/>
</dbReference>